<keyword evidence="1" id="KW-1133">Transmembrane helix</keyword>
<dbReference type="EMBL" id="HBUF01529925">
    <property type="protein sequence ID" value="CAG6751535.1"/>
    <property type="molecule type" value="Transcribed_RNA"/>
</dbReference>
<reference evidence="2" key="1">
    <citation type="submission" date="2021-05" db="EMBL/GenBank/DDBJ databases">
        <authorList>
            <person name="Alioto T."/>
            <person name="Alioto T."/>
            <person name="Gomez Garrido J."/>
        </authorList>
    </citation>
    <scope>NUCLEOTIDE SEQUENCE</scope>
</reference>
<keyword evidence="1" id="KW-0812">Transmembrane</keyword>
<evidence type="ECO:0000256" key="1">
    <source>
        <dbReference type="SAM" id="Phobius"/>
    </source>
</evidence>
<feature type="transmembrane region" description="Helical" evidence="1">
    <location>
        <begin position="76"/>
        <end position="94"/>
    </location>
</feature>
<keyword evidence="1" id="KW-0472">Membrane</keyword>
<feature type="transmembrane region" description="Helical" evidence="1">
    <location>
        <begin position="12"/>
        <end position="34"/>
    </location>
</feature>
<evidence type="ECO:0000313" key="2">
    <source>
        <dbReference type="EMBL" id="CAG6751534.1"/>
    </source>
</evidence>
<feature type="transmembrane region" description="Helical" evidence="1">
    <location>
        <begin position="40"/>
        <end position="64"/>
    </location>
</feature>
<proteinExistence type="predicted"/>
<dbReference type="AlphaFoldDB" id="A0A8D8ZPL9"/>
<name>A0A8D8ZPL9_9HEMI</name>
<protein>
    <submittedName>
        <fullName evidence="2">Uncharacterized protein</fullName>
    </submittedName>
</protein>
<sequence>MSCTSVSLACPILIVASLTSSPLVFWVLVCHFPVSSLTFLSLLVSGGIDFQWSSHTSLIFLLKCFLRSPHSIRSRICTWVSVAFASYGLLSHFLEFVCGWGSRLF</sequence>
<dbReference type="EMBL" id="HBUF01529926">
    <property type="protein sequence ID" value="CAG6751536.1"/>
    <property type="molecule type" value="Transcribed_RNA"/>
</dbReference>
<dbReference type="EMBL" id="HBUF01529924">
    <property type="protein sequence ID" value="CAG6751534.1"/>
    <property type="molecule type" value="Transcribed_RNA"/>
</dbReference>
<organism evidence="2">
    <name type="scientific">Cacopsylla melanoneura</name>
    <dbReference type="NCBI Taxonomy" id="428564"/>
    <lineage>
        <taxon>Eukaryota</taxon>
        <taxon>Metazoa</taxon>
        <taxon>Ecdysozoa</taxon>
        <taxon>Arthropoda</taxon>
        <taxon>Hexapoda</taxon>
        <taxon>Insecta</taxon>
        <taxon>Pterygota</taxon>
        <taxon>Neoptera</taxon>
        <taxon>Paraneoptera</taxon>
        <taxon>Hemiptera</taxon>
        <taxon>Sternorrhyncha</taxon>
        <taxon>Psylloidea</taxon>
        <taxon>Psyllidae</taxon>
        <taxon>Psyllinae</taxon>
        <taxon>Cacopsylla</taxon>
    </lineage>
</organism>
<accession>A0A8D8ZPL9</accession>